<dbReference type="PANTHER" id="PTHR48050:SF13">
    <property type="entry name" value="STEROL 3-BETA-GLUCOSYLTRANSFERASE UGT80A2"/>
    <property type="match status" value="1"/>
</dbReference>
<reference evidence="5" key="1">
    <citation type="submission" date="2021-01" db="EMBL/GenBank/DDBJ databases">
        <title>Phytophthora aleatoria, a newly-described species from Pinus radiata is distinct from Phytophthora cactorum isolates based on comparative genomics.</title>
        <authorList>
            <person name="Mcdougal R."/>
            <person name="Panda P."/>
            <person name="Williams N."/>
            <person name="Studholme D.J."/>
        </authorList>
    </citation>
    <scope>NUCLEOTIDE SEQUENCE</scope>
    <source>
        <strain evidence="5">NZFS 4037</strain>
    </source>
</reference>
<evidence type="ECO:0008006" key="7">
    <source>
        <dbReference type="Google" id="ProtNLM"/>
    </source>
</evidence>
<dbReference type="EMBL" id="JAENGY010000184">
    <property type="protein sequence ID" value="KAG6970317.1"/>
    <property type="molecule type" value="Genomic_DNA"/>
</dbReference>
<evidence type="ECO:0000259" key="4">
    <source>
        <dbReference type="Pfam" id="PF06722"/>
    </source>
</evidence>
<dbReference type="Proteomes" id="UP000709295">
    <property type="component" value="Unassembled WGS sequence"/>
</dbReference>
<dbReference type="GO" id="GO:0005975">
    <property type="term" value="P:carbohydrate metabolic process"/>
    <property type="evidence" value="ECO:0007669"/>
    <property type="project" value="InterPro"/>
</dbReference>
<sequence>MIQEIKLFRINCRVTAAQCATSKKMDATQEGDKTTEASPQEAHLEKPQSPAEQEQEQEQKPKRWKQAFARAMQTIAEERRRQSIDVSKFTSFADVVHAAAAFDGDGHIHMDFDEDDDKYDISGLQEQAKRCEDKSVRTTRQSSRIDYNAPIMTICIMIVGTHGDVQPFVAIAKRLIRDGHRVRLATHAVYRDFVMSHGVEFYPLAGDPKELSAYMVKTGGHLIPLNLEAIQKDVPRNMQMIEEILYSTWPAVSEADPEGGGPGIPGKPFQAQAIISNPVTYGHIHVAERLGVPLHIMFPQPWVPTTAFPHPMSNMPYTGKPKKVNFMSYKMVDLLMWQGTEGMVNAFRRDKLQLRKIRKGDGGRDILLDLAIPHAFMWSPHLVPKPSDWGKIYDVIGTVALEGSSSSYSPSPELEAFLGDDAGPIFVGFGSMVIQDPKGVTKMIIEAAEQARVRVLIQSSWSDMAGDLTIPENIFFLGSCPHDWLMPRVSAVVHHGGAGTTAAGLLAGKPTFIVPFFGDQPFWGRAVFDAGVGVEPCPISQLTTEKLRVAFKALESPELRTRAITLGDLMRHEDGAGEAVRSFYRNLPLHHMRCDLDCGRAATMWSQKDKLRLCGECEFVVSSRPENSPKDIVEYSFVDYSARGPENVFEGASAGVGAFAHVFGSGFKDVIVKPAQGYREEGAKGAVIGLVKGLGGLMISPLVGTVVFADHLATGAYNNVRGGEDKKKGSLIGDNKKLLNAIGFKTRNNVHNGSMSADEVVDGNDLLSTQIAIQLTPEEKSKLEDRFNALVKERKLHGQKSFKLAKSSLSTSASIDSAEEAATVVVNVDGATFNGSDSFDIAFGDGGKVGEALHETEVQELEADARKEGEAHKKRLESLNSNPLPKMNICMMTTGSWEESVQQYVAIGLRLKADGHCVRIATNSGHRDRIVSAGLDFYPLGGSAITTGNFLQYLHQRSQDQPRHKSRLLNLAHNKLNHRRESFPEVDDLRELVFSLWPACVEVDPLVPGKAFRADAIIAHPYLFGQTIVAERLGVPLHCMSYNPQSRTQAFPHLISSNMKLHRPHRYAPTNAASYDVIDNVLWNGMRDVLDDFRHSLGLTGKSIVNNLLAEWRIPHTYMWNPALLPKPHDWGSEITIAGYVELEESDSYNTDLAAIEQELMSFARSSAGTPLIYFGFQCGDWDPRRVQDLLGTLEKAARKANVRVVFQGYENSNDDTAFFVGGTDVVFEIDQHFPVKRILSHVDATMHWGDLSITSTCLAAEKAACVVPRNITQRMWSQALVLSGAGVEPLELDALTPSNLAHVFRVLLDPKLSHCAKRLAPKFSSATAIETAVSAFYSKLPLAGMTCDLDPARIARVYDSLHEMKLSYEARLVVHQITQDAGSAGDLKYKPLKYSQHHRPRFSLRELELLHSASSNNLKKKPRTKVLYTYDPASEELAARVDHERASLTSPSSSTESIVSKKFGGAPRKKLIHFSRAQSMALNVVEMPKFWNSPEEQAERTLEINAKYEKLLMTRNFANASSSSLASSVAL</sequence>
<evidence type="ECO:0000313" key="5">
    <source>
        <dbReference type="EMBL" id="KAG6970317.1"/>
    </source>
</evidence>
<dbReference type="InterPro" id="IPR004276">
    <property type="entry name" value="GlycoTrans_28_N"/>
</dbReference>
<evidence type="ECO:0000259" key="3">
    <source>
        <dbReference type="Pfam" id="PF03033"/>
    </source>
</evidence>
<feature type="domain" description="Glycosyltransferase family 28 N-terminal" evidence="3">
    <location>
        <begin position="901"/>
        <end position="1052"/>
    </location>
</feature>
<dbReference type="Pfam" id="PF03033">
    <property type="entry name" value="Glyco_transf_28"/>
    <property type="match status" value="2"/>
</dbReference>
<evidence type="ECO:0000313" key="6">
    <source>
        <dbReference type="Proteomes" id="UP000709295"/>
    </source>
</evidence>
<dbReference type="PANTHER" id="PTHR48050">
    <property type="entry name" value="STEROL 3-BETA-GLUCOSYLTRANSFERASE"/>
    <property type="match status" value="1"/>
</dbReference>
<dbReference type="FunFam" id="3.40.50.2000:FF:000009">
    <property type="entry name" value="Sterol 3-beta-glucosyltransferase UGT80A2"/>
    <property type="match status" value="1"/>
</dbReference>
<protein>
    <recommendedName>
        <fullName evidence="7">Sterol 3-beta-glucosyltransferase</fullName>
    </recommendedName>
</protein>
<dbReference type="Pfam" id="PF06722">
    <property type="entry name" value="EryCIII-like_C"/>
    <property type="match status" value="1"/>
</dbReference>
<feature type="domain" description="Glycosyltransferase family 28 N-terminal" evidence="3">
    <location>
        <begin position="154"/>
        <end position="309"/>
    </location>
</feature>
<accession>A0A8J5M8Z3</accession>
<dbReference type="InterPro" id="IPR002213">
    <property type="entry name" value="UDP_glucos_trans"/>
</dbReference>
<evidence type="ECO:0000256" key="2">
    <source>
        <dbReference type="SAM" id="MobiDB-lite"/>
    </source>
</evidence>
<dbReference type="InterPro" id="IPR050426">
    <property type="entry name" value="Glycosyltransferase_28"/>
</dbReference>
<feature type="domain" description="Erythromycin biosynthesis protein CIII-like C-terminal" evidence="4">
    <location>
        <begin position="469"/>
        <end position="568"/>
    </location>
</feature>
<dbReference type="FunFam" id="3.40.50.2000:FF:000163">
    <property type="entry name" value="Sterol 3-beta-glucosyltransferase"/>
    <property type="match status" value="2"/>
</dbReference>
<feature type="compositionally biased region" description="Basic and acidic residues" evidence="2">
    <location>
        <begin position="23"/>
        <end position="35"/>
    </location>
</feature>
<name>A0A8J5M8Z3_9STRA</name>
<keyword evidence="1" id="KW-0808">Transferase</keyword>
<organism evidence="5 6">
    <name type="scientific">Phytophthora aleatoria</name>
    <dbReference type="NCBI Taxonomy" id="2496075"/>
    <lineage>
        <taxon>Eukaryota</taxon>
        <taxon>Sar</taxon>
        <taxon>Stramenopiles</taxon>
        <taxon>Oomycota</taxon>
        <taxon>Peronosporomycetes</taxon>
        <taxon>Peronosporales</taxon>
        <taxon>Peronosporaceae</taxon>
        <taxon>Phytophthora</taxon>
    </lineage>
</organism>
<dbReference type="InterPro" id="IPR010610">
    <property type="entry name" value="EryCIII-like_C"/>
</dbReference>
<proteinExistence type="predicted"/>
<comment type="caution">
    <text evidence="5">The sequence shown here is derived from an EMBL/GenBank/DDBJ whole genome shotgun (WGS) entry which is preliminary data.</text>
</comment>
<dbReference type="GO" id="GO:0016906">
    <property type="term" value="F:sterol 3-beta-glucosyltransferase activity"/>
    <property type="evidence" value="ECO:0007669"/>
    <property type="project" value="UniProtKB-ARBA"/>
</dbReference>
<keyword evidence="6" id="KW-1185">Reference proteome</keyword>
<evidence type="ECO:0000256" key="1">
    <source>
        <dbReference type="ARBA" id="ARBA00022679"/>
    </source>
</evidence>
<gene>
    <name evidence="5" type="ORF">JG688_00004910</name>
</gene>
<feature type="region of interest" description="Disordered" evidence="2">
    <location>
        <begin position="20"/>
        <end position="64"/>
    </location>
</feature>
<dbReference type="CDD" id="cd03784">
    <property type="entry name" value="GT1_Gtf-like"/>
    <property type="match status" value="1"/>
</dbReference>